<dbReference type="OrthoDB" id="5325276at2759"/>
<name>A0A0C3HCW3_OIDMZ</name>
<gene>
    <name evidence="2" type="ORF">OIDMADRAFT_19371</name>
</gene>
<feature type="region of interest" description="Disordered" evidence="1">
    <location>
        <begin position="109"/>
        <end position="172"/>
    </location>
</feature>
<feature type="non-terminal residue" evidence="2">
    <location>
        <position position="288"/>
    </location>
</feature>
<evidence type="ECO:0000313" key="2">
    <source>
        <dbReference type="EMBL" id="KIN00122.1"/>
    </source>
</evidence>
<protein>
    <submittedName>
        <fullName evidence="2">Uncharacterized protein</fullName>
    </submittedName>
</protein>
<feature type="compositionally biased region" description="Basic and acidic residues" evidence="1">
    <location>
        <begin position="276"/>
        <end position="288"/>
    </location>
</feature>
<feature type="compositionally biased region" description="Basic residues" evidence="1">
    <location>
        <begin position="159"/>
        <end position="171"/>
    </location>
</feature>
<dbReference type="EMBL" id="KN832877">
    <property type="protein sequence ID" value="KIN00122.1"/>
    <property type="molecule type" value="Genomic_DNA"/>
</dbReference>
<evidence type="ECO:0000313" key="3">
    <source>
        <dbReference type="Proteomes" id="UP000054321"/>
    </source>
</evidence>
<feature type="compositionally biased region" description="Pro residues" evidence="1">
    <location>
        <begin position="115"/>
        <end position="127"/>
    </location>
</feature>
<dbReference type="HOGENOM" id="CLU_968233_0_0_1"/>
<reference evidence="3" key="2">
    <citation type="submission" date="2015-01" db="EMBL/GenBank/DDBJ databases">
        <title>Evolutionary Origins and Diversification of the Mycorrhizal Mutualists.</title>
        <authorList>
            <consortium name="DOE Joint Genome Institute"/>
            <consortium name="Mycorrhizal Genomics Consortium"/>
            <person name="Kohler A."/>
            <person name="Kuo A."/>
            <person name="Nagy L.G."/>
            <person name="Floudas D."/>
            <person name="Copeland A."/>
            <person name="Barry K.W."/>
            <person name="Cichocki N."/>
            <person name="Veneault-Fourrey C."/>
            <person name="LaButti K."/>
            <person name="Lindquist E.A."/>
            <person name="Lipzen A."/>
            <person name="Lundell T."/>
            <person name="Morin E."/>
            <person name="Murat C."/>
            <person name="Riley R."/>
            <person name="Ohm R."/>
            <person name="Sun H."/>
            <person name="Tunlid A."/>
            <person name="Henrissat B."/>
            <person name="Grigoriev I.V."/>
            <person name="Hibbett D.S."/>
            <person name="Martin F."/>
        </authorList>
    </citation>
    <scope>NUCLEOTIDE SEQUENCE [LARGE SCALE GENOMIC DNA]</scope>
    <source>
        <strain evidence="3">Zn</strain>
    </source>
</reference>
<accession>A0A0C3HCW3</accession>
<sequence length="288" mass="31377">MVGRENSVETNVTTKLAPAIQHEDVIVEKTSIQREVVTIETHTHEVHHRHLPVIETEILPTKHYVQSDDGKTLVEIPESQISKHSVSGKEAHDWHVAPGPAPCVPAKDATLPAAPAAPAPPPAPTPPVETATPPIVSLARGEPKSRSRANSTKSVKSVRSMKSHKSTRSRAKSLFQPVLSSKKEYITEAGHPRIEYVWHHPPVVQTEDNQTRPIYIGAGIGDLTSHAYSSDEEEDLAGARFGAAVDEGGLLFKESDYERSGSLPGLGRQPGYDELYEARTGEPLTKEM</sequence>
<keyword evidence="3" id="KW-1185">Reference proteome</keyword>
<dbReference type="InParanoid" id="A0A0C3HCW3"/>
<proteinExistence type="predicted"/>
<feature type="compositionally biased region" description="Polar residues" evidence="1">
    <location>
        <begin position="148"/>
        <end position="157"/>
    </location>
</feature>
<evidence type="ECO:0000256" key="1">
    <source>
        <dbReference type="SAM" id="MobiDB-lite"/>
    </source>
</evidence>
<reference evidence="2 3" key="1">
    <citation type="submission" date="2014-04" db="EMBL/GenBank/DDBJ databases">
        <authorList>
            <consortium name="DOE Joint Genome Institute"/>
            <person name="Kuo A."/>
            <person name="Martino E."/>
            <person name="Perotto S."/>
            <person name="Kohler A."/>
            <person name="Nagy L.G."/>
            <person name="Floudas D."/>
            <person name="Copeland A."/>
            <person name="Barry K.W."/>
            <person name="Cichocki N."/>
            <person name="Veneault-Fourrey C."/>
            <person name="LaButti K."/>
            <person name="Lindquist E.A."/>
            <person name="Lipzen A."/>
            <person name="Lundell T."/>
            <person name="Morin E."/>
            <person name="Murat C."/>
            <person name="Sun H."/>
            <person name="Tunlid A."/>
            <person name="Henrissat B."/>
            <person name="Grigoriev I.V."/>
            <person name="Hibbett D.S."/>
            <person name="Martin F."/>
            <person name="Nordberg H.P."/>
            <person name="Cantor M.N."/>
            <person name="Hua S.X."/>
        </authorList>
    </citation>
    <scope>NUCLEOTIDE SEQUENCE [LARGE SCALE GENOMIC DNA]</scope>
    <source>
        <strain evidence="2 3">Zn</strain>
    </source>
</reference>
<dbReference type="Proteomes" id="UP000054321">
    <property type="component" value="Unassembled WGS sequence"/>
</dbReference>
<feature type="region of interest" description="Disordered" evidence="1">
    <location>
        <begin position="259"/>
        <end position="288"/>
    </location>
</feature>
<dbReference type="AlphaFoldDB" id="A0A0C3HCW3"/>
<organism evidence="2 3">
    <name type="scientific">Oidiodendron maius (strain Zn)</name>
    <dbReference type="NCBI Taxonomy" id="913774"/>
    <lineage>
        <taxon>Eukaryota</taxon>
        <taxon>Fungi</taxon>
        <taxon>Dikarya</taxon>
        <taxon>Ascomycota</taxon>
        <taxon>Pezizomycotina</taxon>
        <taxon>Leotiomycetes</taxon>
        <taxon>Leotiomycetes incertae sedis</taxon>
        <taxon>Myxotrichaceae</taxon>
        <taxon>Oidiodendron</taxon>
    </lineage>
</organism>